<dbReference type="RefSeq" id="WP_249602459.1">
    <property type="nucleotide sequence ID" value="NZ_JAKHSK010000025.1"/>
</dbReference>
<evidence type="ECO:0000313" key="2">
    <source>
        <dbReference type="EMBL" id="MCL6219745.1"/>
    </source>
</evidence>
<evidence type="ECO:0000256" key="1">
    <source>
        <dbReference type="SAM" id="SignalP"/>
    </source>
</evidence>
<evidence type="ECO:0008006" key="4">
    <source>
        <dbReference type="Google" id="ProtNLM"/>
    </source>
</evidence>
<dbReference type="Proteomes" id="UP001139521">
    <property type="component" value="Unassembled WGS sequence"/>
</dbReference>
<feature type="chain" id="PRO_5040838530" description="YD repeat-containing protein" evidence="1">
    <location>
        <begin position="22"/>
        <end position="1060"/>
    </location>
</feature>
<dbReference type="AlphaFoldDB" id="A0A9X1ZV31"/>
<sequence length="1060" mass="120291">MIKLRAMLMLSVCLVKLSLNAQQDTQLQNYLPPSPTAQEFIKYGEHPVSMYTGLVDISVPIYTINVGNLNIPIGFSYHSSGIKVDQESGIIGLGWILQAGGSISSVPRGRPDLSSKGYLLSNIPEKDDLNYDDNPDFWEEAAIGLQDTESDIYHFNFNGVSGKFFFDRDKNIRIINQPMGLEINYTNNNFEIITENGIAYKFSILEATESYTASEGNPLSNAMTYTSTWHLSKITMPNRIDEINFYYDNYESAFQSQIYNYSEVTGDKPVIGNKPCPTGGGSTPYVYIQSNAHDFASMVSQTTMTYNPKRLDSITWSNGKIVFNRIYDREDRIRDRLDNIKLYSRSGNSYSLIKSFKLNQNYFVSTIQNSFPVDDQILKKRLKLVSLDIKNAENDKIKSYEFGYNNLSLPPLETNAKDYWGYYNGSNSNRSLIPKQDYTYMGNSIGNADREPNETYMKAGILNKIIYPTGGRSEFEYEPHTYKGKEKVINTKNYDVFAVGQENVIGSGKPYEDYVQFTPTYSGYATISFEGSDMNQTMGVFPTLTLKAVGSSSYEVHHSISPSYYSYPMNPPETEGTLNPVWLVAGRTYIFKAEVNGTSNSLEFDGAAYIKANLKFREELSDGQTVDKIAGGLRISKVKSYDSDNDISFIKEYEYLGSKLITPETFLYDQYVENQIQLSVANCTFGCTANSATRKFYYGGTVQSLSLQGGSPVVYRKVIEYTKNTSGNDLGKKEYYYSVHSDVVLPVPYQYNGGVMLLDRSWMGGLNKKQSSFRKNGSNYDLVESNTLDYDFRNYDESYKMYKIGHIMRYTGSCYLARQSRYQIFEYPIYQGSNLVSEKIKTSFYQNDSVVSYKTFTYDNPNIFQPTKITSVNSYEDVEEDHFYYPHDLEGQEQSTAIGNLISNNRISEVIKSEHYYNGEKTAEQHAKYGLFSNQALVAKQFFRKGSGSIDFNEDDDLRLAYHSYDSYGNPIEVSKSDGPHIFYLWGYNGQYPIAKIENMTKAALENELGLLKNVDESDLPAINNLRSNSAFKDAMITTYEYEPLVGMTVMTDPRGRTTT</sequence>
<protein>
    <recommendedName>
        <fullName evidence="4">YD repeat-containing protein</fullName>
    </recommendedName>
</protein>
<keyword evidence="1" id="KW-0732">Signal</keyword>
<dbReference type="EMBL" id="JAKHSK010000025">
    <property type="protein sequence ID" value="MCL6219745.1"/>
    <property type="molecule type" value="Genomic_DNA"/>
</dbReference>
<reference evidence="2" key="1">
    <citation type="submission" date="2022-01" db="EMBL/GenBank/DDBJ databases">
        <title>Genome sequencing of Zunongwangia sp. M21534 genome.</title>
        <authorList>
            <person name="Chen Y."/>
            <person name="Dong C."/>
            <person name="Shao Z."/>
        </authorList>
    </citation>
    <scope>NUCLEOTIDE SEQUENCE</scope>
    <source>
        <strain evidence="2">MCCC M21534</strain>
    </source>
</reference>
<feature type="non-terminal residue" evidence="2">
    <location>
        <position position="1060"/>
    </location>
</feature>
<proteinExistence type="predicted"/>
<feature type="signal peptide" evidence="1">
    <location>
        <begin position="1"/>
        <end position="21"/>
    </location>
</feature>
<accession>A0A9X1ZV31</accession>
<keyword evidence="3" id="KW-1185">Reference proteome</keyword>
<name>A0A9X1ZV31_9FLAO</name>
<evidence type="ECO:0000313" key="3">
    <source>
        <dbReference type="Proteomes" id="UP001139521"/>
    </source>
</evidence>
<gene>
    <name evidence="2" type="ORF">L1967_15740</name>
</gene>
<comment type="caution">
    <text evidence="2">The sequence shown here is derived from an EMBL/GenBank/DDBJ whole genome shotgun (WGS) entry which is preliminary data.</text>
</comment>
<organism evidence="2 3">
    <name type="scientific">Zunongwangia pacifica</name>
    <dbReference type="NCBI Taxonomy" id="2911062"/>
    <lineage>
        <taxon>Bacteria</taxon>
        <taxon>Pseudomonadati</taxon>
        <taxon>Bacteroidota</taxon>
        <taxon>Flavobacteriia</taxon>
        <taxon>Flavobacteriales</taxon>
        <taxon>Flavobacteriaceae</taxon>
        <taxon>Zunongwangia</taxon>
    </lineage>
</organism>